<proteinExistence type="predicted"/>
<protein>
    <submittedName>
        <fullName evidence="1">Uncharacterized protein</fullName>
    </submittedName>
</protein>
<sequence>MDSRGNGSRSGEAARSGENIKYLDMTKENLKQCIISLYPGFETVWESKNNHHINDDGSFTYCGVFAAFSNYFREHIAEFSDEQLRTLFEHMETWQRSEVHVTPQQWIKGDVSDEIKLSNAACTCFLENIAGEGLTKTIKPYLRPKSLAYYANYDSEAR</sequence>
<dbReference type="AlphaFoldDB" id="A0A1F8GX16"/>
<evidence type="ECO:0000313" key="1">
    <source>
        <dbReference type="EMBL" id="OGN29944.1"/>
    </source>
</evidence>
<evidence type="ECO:0000313" key="2">
    <source>
        <dbReference type="Proteomes" id="UP000179047"/>
    </source>
</evidence>
<accession>A0A1F8GX16</accession>
<dbReference type="EMBL" id="MGKP01000001">
    <property type="protein sequence ID" value="OGN29944.1"/>
    <property type="molecule type" value="Genomic_DNA"/>
</dbReference>
<gene>
    <name evidence="1" type="ORF">A3A33_01310</name>
</gene>
<dbReference type="Proteomes" id="UP000179047">
    <property type="component" value="Unassembled WGS sequence"/>
</dbReference>
<organism evidence="1 2">
    <name type="scientific">Candidatus Yanofskybacteria bacterium RIFCSPLOWO2_01_FULL_49_25</name>
    <dbReference type="NCBI Taxonomy" id="1802701"/>
    <lineage>
        <taxon>Bacteria</taxon>
        <taxon>Candidatus Yanofskyibacteriota</taxon>
    </lineage>
</organism>
<reference evidence="1 2" key="1">
    <citation type="journal article" date="2016" name="Nat. Commun.">
        <title>Thousands of microbial genomes shed light on interconnected biogeochemical processes in an aquifer system.</title>
        <authorList>
            <person name="Anantharaman K."/>
            <person name="Brown C.T."/>
            <person name="Hug L.A."/>
            <person name="Sharon I."/>
            <person name="Castelle C.J."/>
            <person name="Probst A.J."/>
            <person name="Thomas B.C."/>
            <person name="Singh A."/>
            <person name="Wilkins M.J."/>
            <person name="Karaoz U."/>
            <person name="Brodie E.L."/>
            <person name="Williams K.H."/>
            <person name="Hubbard S.S."/>
            <person name="Banfield J.F."/>
        </authorList>
    </citation>
    <scope>NUCLEOTIDE SEQUENCE [LARGE SCALE GENOMIC DNA]</scope>
</reference>
<dbReference type="STRING" id="1802701.A3A33_01310"/>
<comment type="caution">
    <text evidence="1">The sequence shown here is derived from an EMBL/GenBank/DDBJ whole genome shotgun (WGS) entry which is preliminary data.</text>
</comment>
<name>A0A1F8GX16_9BACT</name>